<name>A0AAQ3XBN9_PASNO</name>
<dbReference type="PANTHER" id="PTHR35164">
    <property type="entry name" value="EXPRESSED PROTEIN"/>
    <property type="match status" value="1"/>
</dbReference>
<feature type="coiled-coil region" evidence="1">
    <location>
        <begin position="177"/>
        <end position="246"/>
    </location>
</feature>
<feature type="compositionally biased region" description="Low complexity" evidence="2">
    <location>
        <begin position="362"/>
        <end position="372"/>
    </location>
</feature>
<sequence>MFSLKSRVPNPGFMEESDVREQLNKLQEELRKEKEEKARALDEIQELRKTNKNRNKKLKSNGGEGQLDIAERLQQLEGELEAARDSEKKMLLSLEVQTKQLERTKVSLEEAKLEIASLRDSTKSLGASNPGRQPLQNVRRRGMMSFSIANPAEVETWSLQHELKLAVESEEKCKKAMDDLAVALKEQTTEAREAKLKLSFVQAELHNAKTEVENLKASLESTEGKLQIALEEVERLKVESDELAAASKEKERGLVDCIKMFEGDLSKGKEENDKLIESQRVIRDENSRLREMLKHAVGEANVARESLEIARVENSRLNEQIFEKESALQSIKQEYESLKISEVAAQSSIKELKDMIDAMFSSESTKTSAEASPRYAKGGKSKESSVAADDVYSDTERSTHLDNTNNPGKQKKKTILRKFGVNKVYKENERTCGKVLQTPKSICTLTFYDLRSTGVPYHPNKPKSSSMYDIPEIMAFQEMTSLARILSNSLLALSTSLSLQYPVIIAVQATTFFSGITSNNSLASTNMSFSTYPLIIAAHDTKFLSGIASNTSRALATSPHRARPSTRVVYETTFLSGISPNSLSASSTRPSRTSPASIAFHVATLRCGAPAK</sequence>
<protein>
    <submittedName>
        <fullName evidence="3">Uncharacterized protein</fullName>
    </submittedName>
</protein>
<dbReference type="AlphaFoldDB" id="A0AAQ3XBN9"/>
<evidence type="ECO:0000313" key="3">
    <source>
        <dbReference type="EMBL" id="WVZ92425.1"/>
    </source>
</evidence>
<keyword evidence="4" id="KW-1185">Reference proteome</keyword>
<evidence type="ECO:0000256" key="2">
    <source>
        <dbReference type="SAM" id="MobiDB-lite"/>
    </source>
</evidence>
<accession>A0AAQ3XBN9</accession>
<evidence type="ECO:0000313" key="4">
    <source>
        <dbReference type="Proteomes" id="UP001341281"/>
    </source>
</evidence>
<dbReference type="EMBL" id="CP144753">
    <property type="protein sequence ID" value="WVZ92425.1"/>
    <property type="molecule type" value="Genomic_DNA"/>
</dbReference>
<dbReference type="PANTHER" id="PTHR35164:SF10">
    <property type="entry name" value="OS08G0481100 PROTEIN"/>
    <property type="match status" value="1"/>
</dbReference>
<evidence type="ECO:0000256" key="1">
    <source>
        <dbReference type="SAM" id="Coils"/>
    </source>
</evidence>
<proteinExistence type="predicted"/>
<gene>
    <name evidence="3" type="ORF">U9M48_038491</name>
</gene>
<keyword evidence="1" id="KW-0175">Coiled coil</keyword>
<feature type="region of interest" description="Disordered" evidence="2">
    <location>
        <begin position="1"/>
        <end position="20"/>
    </location>
</feature>
<organism evidence="3 4">
    <name type="scientific">Paspalum notatum var. saurae</name>
    <dbReference type="NCBI Taxonomy" id="547442"/>
    <lineage>
        <taxon>Eukaryota</taxon>
        <taxon>Viridiplantae</taxon>
        <taxon>Streptophyta</taxon>
        <taxon>Embryophyta</taxon>
        <taxon>Tracheophyta</taxon>
        <taxon>Spermatophyta</taxon>
        <taxon>Magnoliopsida</taxon>
        <taxon>Liliopsida</taxon>
        <taxon>Poales</taxon>
        <taxon>Poaceae</taxon>
        <taxon>PACMAD clade</taxon>
        <taxon>Panicoideae</taxon>
        <taxon>Andropogonodae</taxon>
        <taxon>Paspaleae</taxon>
        <taxon>Paspalinae</taxon>
        <taxon>Paspalum</taxon>
    </lineage>
</organism>
<dbReference type="Proteomes" id="UP001341281">
    <property type="component" value="Chromosome 09"/>
</dbReference>
<reference evidence="3 4" key="1">
    <citation type="submission" date="2024-02" db="EMBL/GenBank/DDBJ databases">
        <title>High-quality chromosome-scale genome assembly of Pensacola bahiagrass (Paspalum notatum Flugge var. saurae).</title>
        <authorList>
            <person name="Vega J.M."/>
            <person name="Podio M."/>
            <person name="Orjuela J."/>
            <person name="Siena L.A."/>
            <person name="Pessino S.C."/>
            <person name="Combes M.C."/>
            <person name="Mariac C."/>
            <person name="Albertini E."/>
            <person name="Pupilli F."/>
            <person name="Ortiz J.P.A."/>
            <person name="Leblanc O."/>
        </authorList>
    </citation>
    <scope>NUCLEOTIDE SEQUENCE [LARGE SCALE GENOMIC DNA]</scope>
    <source>
        <strain evidence="3">R1</strain>
        <tissue evidence="3">Leaf</tissue>
    </source>
</reference>
<feature type="region of interest" description="Disordered" evidence="2">
    <location>
        <begin position="46"/>
        <end position="66"/>
    </location>
</feature>
<feature type="region of interest" description="Disordered" evidence="2">
    <location>
        <begin position="362"/>
        <end position="412"/>
    </location>
</feature>
<feature type="compositionally biased region" description="Basic residues" evidence="2">
    <location>
        <begin position="50"/>
        <end position="59"/>
    </location>
</feature>
<feature type="coiled-coil region" evidence="1">
    <location>
        <begin position="300"/>
        <end position="334"/>
    </location>
</feature>